<dbReference type="SUPFAM" id="SSF88659">
    <property type="entry name" value="Sigma3 and sigma4 domains of RNA polymerase sigma factors"/>
    <property type="match status" value="1"/>
</dbReference>
<protein>
    <recommendedName>
        <fullName evidence="9">RNA polymerase subunit sigma-24</fullName>
    </recommendedName>
</protein>
<dbReference type="InterPro" id="IPR007627">
    <property type="entry name" value="RNA_pol_sigma70_r2"/>
</dbReference>
<evidence type="ECO:0000259" key="6">
    <source>
        <dbReference type="Pfam" id="PF08281"/>
    </source>
</evidence>
<keyword evidence="8" id="KW-1185">Reference proteome</keyword>
<dbReference type="InterPro" id="IPR052704">
    <property type="entry name" value="ECF_Sigma-70_Domain"/>
</dbReference>
<dbReference type="InterPro" id="IPR013324">
    <property type="entry name" value="RNA_pol_sigma_r3/r4-like"/>
</dbReference>
<proteinExistence type="inferred from homology"/>
<dbReference type="GO" id="GO:0016987">
    <property type="term" value="F:sigma factor activity"/>
    <property type="evidence" value="ECO:0007669"/>
    <property type="project" value="UniProtKB-KW"/>
</dbReference>
<organism evidence="7 8">
    <name type="scientific">Streptomyces caeruleatus</name>
    <dbReference type="NCBI Taxonomy" id="661399"/>
    <lineage>
        <taxon>Bacteria</taxon>
        <taxon>Bacillati</taxon>
        <taxon>Actinomycetota</taxon>
        <taxon>Actinomycetes</taxon>
        <taxon>Kitasatosporales</taxon>
        <taxon>Streptomycetaceae</taxon>
        <taxon>Streptomyces</taxon>
    </lineage>
</organism>
<evidence type="ECO:0000256" key="1">
    <source>
        <dbReference type="ARBA" id="ARBA00010641"/>
    </source>
</evidence>
<dbReference type="InterPro" id="IPR036388">
    <property type="entry name" value="WH-like_DNA-bd_sf"/>
</dbReference>
<evidence type="ECO:0000256" key="3">
    <source>
        <dbReference type="ARBA" id="ARBA00023082"/>
    </source>
</evidence>
<comment type="caution">
    <text evidence="7">The sequence shown here is derived from an EMBL/GenBank/DDBJ whole genome shotgun (WGS) entry which is preliminary data.</text>
</comment>
<dbReference type="Gene3D" id="1.10.10.10">
    <property type="entry name" value="Winged helix-like DNA-binding domain superfamily/Winged helix DNA-binding domain"/>
    <property type="match status" value="1"/>
</dbReference>
<keyword evidence="2" id="KW-0805">Transcription regulation</keyword>
<dbReference type="GO" id="GO:0003677">
    <property type="term" value="F:DNA binding"/>
    <property type="evidence" value="ECO:0007669"/>
    <property type="project" value="InterPro"/>
</dbReference>
<dbReference type="InterPro" id="IPR013325">
    <property type="entry name" value="RNA_pol_sigma_r2"/>
</dbReference>
<evidence type="ECO:0000313" key="8">
    <source>
        <dbReference type="Proteomes" id="UP000053429"/>
    </source>
</evidence>
<dbReference type="PANTHER" id="PTHR30173">
    <property type="entry name" value="SIGMA 19 FACTOR"/>
    <property type="match status" value="1"/>
</dbReference>
<dbReference type="RefSeq" id="WP_062715974.1">
    <property type="nucleotide sequence ID" value="NZ_KQ948924.1"/>
</dbReference>
<dbReference type="AlphaFoldDB" id="A0A101U9N9"/>
<evidence type="ECO:0000313" key="7">
    <source>
        <dbReference type="EMBL" id="KUO06569.1"/>
    </source>
</evidence>
<dbReference type="SUPFAM" id="SSF88946">
    <property type="entry name" value="Sigma2 domain of RNA polymerase sigma factors"/>
    <property type="match status" value="1"/>
</dbReference>
<accession>A0A101U9N9</accession>
<dbReference type="EMBL" id="LMWY01000001">
    <property type="protein sequence ID" value="KUO06569.1"/>
    <property type="molecule type" value="Genomic_DNA"/>
</dbReference>
<dbReference type="OrthoDB" id="3211555at2"/>
<dbReference type="NCBIfam" id="TIGR02937">
    <property type="entry name" value="sigma70-ECF"/>
    <property type="match status" value="1"/>
</dbReference>
<dbReference type="STRING" id="661399.AQJ67_01005"/>
<dbReference type="InterPro" id="IPR013249">
    <property type="entry name" value="RNA_pol_sigma70_r4_t2"/>
</dbReference>
<dbReference type="Gene3D" id="1.10.1740.10">
    <property type="match status" value="1"/>
</dbReference>
<keyword evidence="3" id="KW-0731">Sigma factor</keyword>
<comment type="similarity">
    <text evidence="1">Belongs to the sigma-70 factor family. ECF subfamily.</text>
</comment>
<dbReference type="Proteomes" id="UP000053429">
    <property type="component" value="Unassembled WGS sequence"/>
</dbReference>
<gene>
    <name evidence="7" type="ORF">AQJ67_01005</name>
</gene>
<dbReference type="GO" id="GO:0006352">
    <property type="term" value="P:DNA-templated transcription initiation"/>
    <property type="evidence" value="ECO:0007669"/>
    <property type="project" value="InterPro"/>
</dbReference>
<keyword evidence="4" id="KW-0804">Transcription</keyword>
<sequence>MNTYLVEAVQDPDPAGTTSAAATGVPDEATAVFVQARPGLLRIANRIVADAGEAEDILQEAWLRWQRTDRTVVLNPTALLRTTTVRLALNLVQSAWKRRETCAGPWFPEPPALDATPEAVAERHDAVERAVRLLMETLTPTQRAAYVLREGFGYPYDRIAELLGIGVPNARQQVSRAQDRLTAHRVRQPVDAVAHRRLVQAFLTAARSGDLAPLETVLSPGR</sequence>
<dbReference type="Pfam" id="PF08281">
    <property type="entry name" value="Sigma70_r4_2"/>
    <property type="match status" value="1"/>
</dbReference>
<feature type="domain" description="RNA polymerase sigma-70 region 2" evidence="5">
    <location>
        <begin position="35"/>
        <end position="97"/>
    </location>
</feature>
<evidence type="ECO:0000259" key="5">
    <source>
        <dbReference type="Pfam" id="PF04542"/>
    </source>
</evidence>
<evidence type="ECO:0000256" key="4">
    <source>
        <dbReference type="ARBA" id="ARBA00023163"/>
    </source>
</evidence>
<dbReference type="Pfam" id="PF04542">
    <property type="entry name" value="Sigma70_r2"/>
    <property type="match status" value="1"/>
</dbReference>
<reference evidence="7 8" key="1">
    <citation type="submission" date="2015-10" db="EMBL/GenBank/DDBJ databases">
        <title>Draft genome sequence of Streptomyces caeruleatus NRRL B-24802, type strain for the species Streptomyces caeruleatus.</title>
        <authorList>
            <person name="Ruckert C."/>
            <person name="Winkler A."/>
            <person name="Kalinowski J."/>
            <person name="Kampfer P."/>
            <person name="Glaeser S."/>
        </authorList>
    </citation>
    <scope>NUCLEOTIDE SEQUENCE [LARGE SCALE GENOMIC DNA]</scope>
    <source>
        <strain evidence="7 8">NRRL B-24802</strain>
    </source>
</reference>
<evidence type="ECO:0000256" key="2">
    <source>
        <dbReference type="ARBA" id="ARBA00023015"/>
    </source>
</evidence>
<dbReference type="PANTHER" id="PTHR30173:SF36">
    <property type="entry name" value="ECF RNA POLYMERASE SIGMA FACTOR SIGJ"/>
    <property type="match status" value="1"/>
</dbReference>
<dbReference type="InterPro" id="IPR014284">
    <property type="entry name" value="RNA_pol_sigma-70_dom"/>
</dbReference>
<feature type="domain" description="RNA polymerase sigma factor 70 region 4 type 2" evidence="6">
    <location>
        <begin position="129"/>
        <end position="177"/>
    </location>
</feature>
<name>A0A101U9N9_9ACTN</name>
<evidence type="ECO:0008006" key="9">
    <source>
        <dbReference type="Google" id="ProtNLM"/>
    </source>
</evidence>